<accession>A0A5C2RX23</accession>
<evidence type="ECO:0000313" key="2">
    <source>
        <dbReference type="Proteomes" id="UP000313359"/>
    </source>
</evidence>
<dbReference type="OrthoDB" id="2750940at2759"/>
<keyword evidence="2" id="KW-1185">Reference proteome</keyword>
<reference evidence="1" key="1">
    <citation type="journal article" date="2018" name="Genome Biol. Evol.">
        <title>Genomics and development of Lentinus tigrinus, a white-rot wood-decaying mushroom with dimorphic fruiting bodies.</title>
        <authorList>
            <person name="Wu B."/>
            <person name="Xu Z."/>
            <person name="Knudson A."/>
            <person name="Carlson A."/>
            <person name="Chen N."/>
            <person name="Kovaka S."/>
            <person name="LaButti K."/>
            <person name="Lipzen A."/>
            <person name="Pennachio C."/>
            <person name="Riley R."/>
            <person name="Schakwitz W."/>
            <person name="Umezawa K."/>
            <person name="Ohm R.A."/>
            <person name="Grigoriev I.V."/>
            <person name="Nagy L.G."/>
            <person name="Gibbons J."/>
            <person name="Hibbett D."/>
        </authorList>
    </citation>
    <scope>NUCLEOTIDE SEQUENCE [LARGE SCALE GENOMIC DNA]</scope>
    <source>
        <strain evidence="1">ALCF2SS1-6</strain>
    </source>
</reference>
<dbReference type="STRING" id="1328759.A0A5C2RX23"/>
<proteinExistence type="predicted"/>
<sequence length="301" mass="34191">MLHLTILSDTQLLLQTPGPADARTSVLEAPHADTENYRFSKVTEEISARDDPEREYGRSYGDRLRVFRGTMLKESTHEELGVVFKIAYDEGCLRLLAHEAEFYTTHLVPVQGLSVPRMYGSFVGETDEGRTRVTVLEDWGEQLRVPLMMQPVKFRLLVVEALIDIHQVTGVVHNDFTERHIVVKTTPEGYWPVIVDFTMADLHPDIPCMIDLPIEPYSDAPDNQLVCGELWDVIMVEAQLWRPSTVKYFNVKLPIDEAEDPANLVKFAPPRVVCSEAQKLEEAKALPAIDTFSRPLWSDET</sequence>
<dbReference type="SUPFAM" id="SSF56112">
    <property type="entry name" value="Protein kinase-like (PK-like)"/>
    <property type="match status" value="1"/>
</dbReference>
<organism evidence="1 2">
    <name type="scientific">Lentinus tigrinus ALCF2SS1-6</name>
    <dbReference type="NCBI Taxonomy" id="1328759"/>
    <lineage>
        <taxon>Eukaryota</taxon>
        <taxon>Fungi</taxon>
        <taxon>Dikarya</taxon>
        <taxon>Basidiomycota</taxon>
        <taxon>Agaricomycotina</taxon>
        <taxon>Agaricomycetes</taxon>
        <taxon>Polyporales</taxon>
        <taxon>Polyporaceae</taxon>
        <taxon>Lentinus</taxon>
    </lineage>
</organism>
<dbReference type="InterPro" id="IPR011009">
    <property type="entry name" value="Kinase-like_dom_sf"/>
</dbReference>
<protein>
    <recommendedName>
        <fullName evidence="3">Protein kinase domain-containing protein</fullName>
    </recommendedName>
</protein>
<name>A0A5C2RX23_9APHY</name>
<dbReference type="EMBL" id="ML122295">
    <property type="protein sequence ID" value="RPD55437.1"/>
    <property type="molecule type" value="Genomic_DNA"/>
</dbReference>
<evidence type="ECO:0008006" key="3">
    <source>
        <dbReference type="Google" id="ProtNLM"/>
    </source>
</evidence>
<evidence type="ECO:0000313" key="1">
    <source>
        <dbReference type="EMBL" id="RPD55437.1"/>
    </source>
</evidence>
<dbReference type="AlphaFoldDB" id="A0A5C2RX23"/>
<gene>
    <name evidence="1" type="ORF">L227DRAFT_656884</name>
</gene>
<dbReference type="Proteomes" id="UP000313359">
    <property type="component" value="Unassembled WGS sequence"/>
</dbReference>